<dbReference type="KEGG" id="epi:Q3V30_07975"/>
<evidence type="ECO:0000313" key="2">
    <source>
        <dbReference type="Proteomes" id="UP001228139"/>
    </source>
</evidence>
<sequence>MKGGLAAAVRGEAAAKQDRLPELFAKLGENPAHAEIVAMNRSLNPLS</sequence>
<reference evidence="1 2" key="1">
    <citation type="submission" date="2023-07" db="EMBL/GenBank/DDBJ databases">
        <title>Pathogenic bacteria of pear tree diseases.</title>
        <authorList>
            <person name="Zhang Z."/>
            <person name="He L."/>
            <person name="Huang R."/>
        </authorList>
    </citation>
    <scope>NUCLEOTIDE SEQUENCE [LARGE SCALE GENOMIC DNA]</scope>
    <source>
        <strain evidence="1 2">DE2</strain>
    </source>
</reference>
<keyword evidence="2" id="KW-1185">Reference proteome</keyword>
<gene>
    <name evidence="1" type="ORF">Q3V30_07975</name>
</gene>
<dbReference type="Proteomes" id="UP001228139">
    <property type="component" value="Chromosome"/>
</dbReference>
<accession>A0AA50HMK5</accession>
<protein>
    <submittedName>
        <fullName evidence="1">Transporter</fullName>
    </submittedName>
</protein>
<dbReference type="EMBL" id="CP132353">
    <property type="protein sequence ID" value="WLS80403.1"/>
    <property type="molecule type" value="Genomic_DNA"/>
</dbReference>
<proteinExistence type="predicted"/>
<organism evidence="1 2">
    <name type="scientific">Erwinia pyri</name>
    <dbReference type="NCBI Taxonomy" id="3062598"/>
    <lineage>
        <taxon>Bacteria</taxon>
        <taxon>Pseudomonadati</taxon>
        <taxon>Pseudomonadota</taxon>
        <taxon>Gammaproteobacteria</taxon>
        <taxon>Enterobacterales</taxon>
        <taxon>Erwiniaceae</taxon>
        <taxon>Erwinia</taxon>
    </lineage>
</organism>
<evidence type="ECO:0000313" key="1">
    <source>
        <dbReference type="EMBL" id="WLS80403.1"/>
    </source>
</evidence>
<dbReference type="RefSeq" id="WP_306212054.1">
    <property type="nucleotide sequence ID" value="NZ_CP132353.1"/>
</dbReference>
<name>A0AA50HMK5_9GAMM</name>
<dbReference type="AlphaFoldDB" id="A0AA50HMK5"/>